<feature type="modified residue" description="N6-(pyridoxal phosphate)lysine" evidence="7 8">
    <location>
        <position position="32"/>
    </location>
</feature>
<comment type="cofactor">
    <cofactor evidence="2 7 8">
        <name>pyridoxal 5'-phosphate</name>
        <dbReference type="ChEBI" id="CHEBI:597326"/>
    </cofactor>
</comment>
<evidence type="ECO:0000256" key="1">
    <source>
        <dbReference type="ARBA" id="ARBA00000316"/>
    </source>
</evidence>
<evidence type="ECO:0000256" key="3">
    <source>
        <dbReference type="ARBA" id="ARBA00007880"/>
    </source>
</evidence>
<feature type="active site" description="Proton acceptor; specific for D-alanine" evidence="7">
    <location>
        <position position="32"/>
    </location>
</feature>
<evidence type="ECO:0000313" key="11">
    <source>
        <dbReference type="EMBL" id="MBK0397674.1"/>
    </source>
</evidence>
<dbReference type="SUPFAM" id="SSF51419">
    <property type="entry name" value="PLP-binding barrel"/>
    <property type="match status" value="1"/>
</dbReference>
<feature type="domain" description="Alanine racemase C-terminal" evidence="10">
    <location>
        <begin position="218"/>
        <end position="343"/>
    </location>
</feature>
<dbReference type="UniPathway" id="UPA00042">
    <property type="reaction ID" value="UER00497"/>
</dbReference>
<name>A0A8J7M5C3_9RHOB</name>
<dbReference type="GO" id="GO:0005829">
    <property type="term" value="C:cytosol"/>
    <property type="evidence" value="ECO:0007669"/>
    <property type="project" value="TreeGrafter"/>
</dbReference>
<comment type="catalytic activity">
    <reaction evidence="1 7">
        <text>L-alanine = D-alanine</text>
        <dbReference type="Rhea" id="RHEA:20249"/>
        <dbReference type="ChEBI" id="CHEBI:57416"/>
        <dbReference type="ChEBI" id="CHEBI:57972"/>
        <dbReference type="EC" id="5.1.1.1"/>
    </reaction>
</comment>
<evidence type="ECO:0000256" key="6">
    <source>
        <dbReference type="ARBA" id="ARBA00023235"/>
    </source>
</evidence>
<gene>
    <name evidence="11" type="primary">alr</name>
    <name evidence="11" type="ORF">H0I76_00590</name>
</gene>
<sequence length="345" mass="35316">MSARLTVDLDALAANWRALDALSGGTASAVVKADAYGLGAKKVGPTLARAGARRFFVALPDEGAALRGALGPGPEICILGGFAPADISLFRDHGLVPVLNSAAQARAWFDAMPGAAAGLQVDSGMNRLGMEAEELASILPLPDAVGFVTSHLACADEPEHPQNATQLAAFRAMTDGLGLPRSLAATGGILLGEAFRFDFTRPGVGIYGGAPFTDARAVVTLEAPIIQVRDVAPGESVGYGAAWRASQPAWIATIAAGYADGILRAAGQGGLSAFWQGRRLPLVGRVSMDLITLDVSRCEGIGPGAMIELLGTSQGVDDVAAAAGTIGYEVLTSLGSRYARRYTGG</sequence>
<proteinExistence type="inferred from homology"/>
<dbReference type="PRINTS" id="PR00992">
    <property type="entry name" value="ALARACEMASE"/>
</dbReference>
<dbReference type="Pfam" id="PF01168">
    <property type="entry name" value="Ala_racemase_N"/>
    <property type="match status" value="1"/>
</dbReference>
<keyword evidence="6 7" id="KW-0413">Isomerase</keyword>
<evidence type="ECO:0000256" key="2">
    <source>
        <dbReference type="ARBA" id="ARBA00001933"/>
    </source>
</evidence>
<accession>A0A8J7M5C3</accession>
<feature type="binding site" evidence="7 9">
    <location>
        <position position="127"/>
    </location>
    <ligand>
        <name>substrate</name>
    </ligand>
</feature>
<comment type="caution">
    <text evidence="11">The sequence shown here is derived from an EMBL/GenBank/DDBJ whole genome shotgun (WGS) entry which is preliminary data.</text>
</comment>
<dbReference type="Proteomes" id="UP000655420">
    <property type="component" value="Unassembled WGS sequence"/>
</dbReference>
<dbReference type="InterPro" id="IPR000821">
    <property type="entry name" value="Ala_racemase"/>
</dbReference>
<dbReference type="NCBIfam" id="TIGR00492">
    <property type="entry name" value="alr"/>
    <property type="match status" value="1"/>
</dbReference>
<dbReference type="GO" id="GO:0008784">
    <property type="term" value="F:alanine racemase activity"/>
    <property type="evidence" value="ECO:0007669"/>
    <property type="project" value="UniProtKB-UniRule"/>
</dbReference>
<reference evidence="11" key="1">
    <citation type="submission" date="2020-12" db="EMBL/GenBank/DDBJ databases">
        <title>Bacterial taxonomy.</title>
        <authorList>
            <person name="Pan X."/>
        </authorList>
    </citation>
    <scope>NUCLEOTIDE SEQUENCE</scope>
    <source>
        <strain evidence="11">M0105</strain>
    </source>
</reference>
<dbReference type="InterPro" id="IPR020622">
    <property type="entry name" value="Ala_racemase_pyridoxalP-BS"/>
</dbReference>
<dbReference type="SMART" id="SM01005">
    <property type="entry name" value="Ala_racemase_C"/>
    <property type="match status" value="1"/>
</dbReference>
<feature type="binding site" evidence="7 9">
    <location>
        <position position="288"/>
    </location>
    <ligand>
        <name>substrate</name>
    </ligand>
</feature>
<dbReference type="PANTHER" id="PTHR30511:SF0">
    <property type="entry name" value="ALANINE RACEMASE, CATABOLIC-RELATED"/>
    <property type="match status" value="1"/>
</dbReference>
<evidence type="ECO:0000259" key="10">
    <source>
        <dbReference type="SMART" id="SM01005"/>
    </source>
</evidence>
<comment type="similarity">
    <text evidence="3 7">Belongs to the alanine racemase family.</text>
</comment>
<feature type="active site" description="Proton acceptor; specific for L-alanine" evidence="7">
    <location>
        <position position="239"/>
    </location>
</feature>
<dbReference type="CDD" id="cd00430">
    <property type="entry name" value="PLPDE_III_AR"/>
    <property type="match status" value="1"/>
</dbReference>
<dbReference type="Gene3D" id="2.40.37.10">
    <property type="entry name" value="Lyase, Ornithine Decarboxylase, Chain A, domain 1"/>
    <property type="match status" value="1"/>
</dbReference>
<dbReference type="InterPro" id="IPR029066">
    <property type="entry name" value="PLP-binding_barrel"/>
</dbReference>
<dbReference type="GO" id="GO:0030170">
    <property type="term" value="F:pyridoxal phosphate binding"/>
    <property type="evidence" value="ECO:0007669"/>
    <property type="project" value="UniProtKB-UniRule"/>
</dbReference>
<dbReference type="GO" id="GO:0030632">
    <property type="term" value="P:D-alanine biosynthetic process"/>
    <property type="evidence" value="ECO:0007669"/>
    <property type="project" value="UniProtKB-UniRule"/>
</dbReference>
<dbReference type="PROSITE" id="PS00395">
    <property type="entry name" value="ALANINE_RACEMASE"/>
    <property type="match status" value="1"/>
</dbReference>
<comment type="function">
    <text evidence="7">Catalyzes the interconversion of L-alanine and D-alanine. May also act on other amino acids.</text>
</comment>
<dbReference type="InterPro" id="IPR001608">
    <property type="entry name" value="Ala_racemase_N"/>
</dbReference>
<dbReference type="PANTHER" id="PTHR30511">
    <property type="entry name" value="ALANINE RACEMASE"/>
    <property type="match status" value="1"/>
</dbReference>
<dbReference type="Gene3D" id="3.20.20.10">
    <property type="entry name" value="Alanine racemase"/>
    <property type="match status" value="1"/>
</dbReference>
<evidence type="ECO:0000256" key="8">
    <source>
        <dbReference type="PIRSR" id="PIRSR600821-50"/>
    </source>
</evidence>
<keyword evidence="5 7" id="KW-0663">Pyridoxal phosphate</keyword>
<evidence type="ECO:0000256" key="4">
    <source>
        <dbReference type="ARBA" id="ARBA00013089"/>
    </source>
</evidence>
<dbReference type="AlphaFoldDB" id="A0A8J7M5C3"/>
<evidence type="ECO:0000256" key="5">
    <source>
        <dbReference type="ARBA" id="ARBA00022898"/>
    </source>
</evidence>
<dbReference type="Pfam" id="PF00842">
    <property type="entry name" value="Ala_racemase_C"/>
    <property type="match status" value="1"/>
</dbReference>
<dbReference type="EMBL" id="JAEHHL010000001">
    <property type="protein sequence ID" value="MBK0397674.1"/>
    <property type="molecule type" value="Genomic_DNA"/>
</dbReference>
<organism evidence="11 12">
    <name type="scientific">Thermohalobaculum xanthum</name>
    <dbReference type="NCBI Taxonomy" id="2753746"/>
    <lineage>
        <taxon>Bacteria</taxon>
        <taxon>Pseudomonadati</taxon>
        <taxon>Pseudomonadota</taxon>
        <taxon>Alphaproteobacteria</taxon>
        <taxon>Rhodobacterales</taxon>
        <taxon>Paracoccaceae</taxon>
        <taxon>Thermohalobaculum</taxon>
    </lineage>
</organism>
<evidence type="ECO:0000256" key="7">
    <source>
        <dbReference type="HAMAP-Rule" id="MF_01201"/>
    </source>
</evidence>
<dbReference type="InterPro" id="IPR011079">
    <property type="entry name" value="Ala_racemase_C"/>
</dbReference>
<evidence type="ECO:0000256" key="9">
    <source>
        <dbReference type="PIRSR" id="PIRSR600821-52"/>
    </source>
</evidence>
<dbReference type="HAMAP" id="MF_01201">
    <property type="entry name" value="Ala_racemase"/>
    <property type="match status" value="1"/>
</dbReference>
<evidence type="ECO:0000313" key="12">
    <source>
        <dbReference type="Proteomes" id="UP000655420"/>
    </source>
</evidence>
<protein>
    <recommendedName>
        <fullName evidence="4 7">Alanine racemase</fullName>
        <ecNumber evidence="4 7">5.1.1.1</ecNumber>
    </recommendedName>
</protein>
<keyword evidence="12" id="KW-1185">Reference proteome</keyword>
<dbReference type="EC" id="5.1.1.1" evidence="4 7"/>
<comment type="pathway">
    <text evidence="7">Amino-acid biosynthesis; D-alanine biosynthesis; D-alanine from L-alanine: step 1/1.</text>
</comment>
<dbReference type="InterPro" id="IPR009006">
    <property type="entry name" value="Ala_racemase/Decarboxylase_C"/>
</dbReference>
<dbReference type="SUPFAM" id="SSF50621">
    <property type="entry name" value="Alanine racemase C-terminal domain-like"/>
    <property type="match status" value="1"/>
</dbReference>